<dbReference type="Proteomes" id="UP001057375">
    <property type="component" value="Unassembled WGS sequence"/>
</dbReference>
<accession>A0ABQ5KIB5</accession>
<reference evidence="2" key="1">
    <citation type="submission" date="2022-03" db="EMBL/GenBank/DDBJ databases">
        <title>Draft genome sequence of Aduncisulcus paluster, a free-living microaerophilic Fornicata.</title>
        <authorList>
            <person name="Yuyama I."/>
            <person name="Kume K."/>
            <person name="Tamura T."/>
            <person name="Inagaki Y."/>
            <person name="Hashimoto T."/>
        </authorList>
    </citation>
    <scope>NUCLEOTIDE SEQUENCE</scope>
    <source>
        <strain evidence="2">NY0171</strain>
    </source>
</reference>
<sequence>MTDLQQKQKLFAEERRRLELVLQNSTSVQRAKMAAKRRYKKSGELTPFTMSLPPVLPKKPIPSRGKKKRELQKNVVKSDLSIFKTKSSMSGPKTTAIDEPEPESVVQIRRHDIVNGRVNFICPRSTVCAPQRPRDISSVVDRIRLDGSGFSPPPVSDPAPILHLEDHFDFVREFVKDSAHLKSLASKLTMRMRTFYLHQRLLAEFNHRVISHYEYMQKQQKLTKNPTTRKELKAARPDIERLWSSRLLYLGEDRMCTPIKQLLGVVLPRQCTYNMYGSIPKHPNSVYKSTITKADSISIKATVSMSTLRALSKTQGNGIELSSFDHSHRSASSTSFFSQTIRRTTPSRLKSSSILSTYRENNSKIPVLPFLRSKTISEREKSGTYSSQPFGGNGTSKTKQQPSFGPSFRSKSSLASSFRHQDGLELKMADLAVPRKAQDDTQITPRSKYPSAAARAVSITNESFRIGMTHPSVPKISVSSVHKTKYPEVDTGSDSTNPDKTKATGHTPKTSLSSLTSPAFNSNIRVQMVAVSIIERWWKQEMDLRMEEMGSPASVPPMSTLGSCLLPLLPHTRTELIVRRSFNPARGRDVSTATKCMCEGRKARIQYSMPTKPQGKSVSAFSRSLGVNMEQKDLRIDDLTRRSPSVSQDKYRLEKEEEIEASLVPPSASHLQSNLFNTVVSPSISQPTFVTESPSKEPPPTSSPLLSHAHSSHVGVDKKIASILNVSHIKHRSPKKKYFHPSFHHICSAQFSWMLMDFQRGLLQAKTVMPGTDKLESRSSVSGIAGDLSSSRASSRSANSGRLNSSRTDSTAPVPALQFTNRSSSEFEGTLVHTARVVKSHAMARRKGDPSIPRSSRSRSRHRKLQRKSLSNTPRSPSINPYVRHLPRCHKYLWRPCPIVFAPQMKELSIIFGGFWCAFKAIEALKEKKGKLSQAVEAALELQIAEAEAGQREWSGCYQPWKEYSAVVFPLSFQGYSYSGSSKEKKHDYRKLLYQLQKDMILNAKKEEMEKHVSRAKHTSMSHYLAAIRHRRDAKLVQQLLKEQEF</sequence>
<feature type="region of interest" description="Disordered" evidence="1">
    <location>
        <begin position="772"/>
        <end position="816"/>
    </location>
</feature>
<dbReference type="EMBL" id="BQXS01009963">
    <property type="protein sequence ID" value="GKT32269.1"/>
    <property type="molecule type" value="Genomic_DNA"/>
</dbReference>
<feature type="region of interest" description="Disordered" evidence="1">
    <location>
        <begin position="378"/>
        <end position="416"/>
    </location>
</feature>
<gene>
    <name evidence="2" type="ORF">ADUPG1_006457</name>
</gene>
<feature type="compositionally biased region" description="Polar residues" evidence="1">
    <location>
        <begin position="383"/>
        <end position="404"/>
    </location>
</feature>
<name>A0ABQ5KIB5_9EUKA</name>
<evidence type="ECO:0000313" key="3">
    <source>
        <dbReference type="Proteomes" id="UP001057375"/>
    </source>
</evidence>
<feature type="compositionally biased region" description="Low complexity" evidence="1">
    <location>
        <begin position="788"/>
        <end position="807"/>
    </location>
</feature>
<feature type="compositionally biased region" description="Low complexity" evidence="1">
    <location>
        <begin position="407"/>
        <end position="416"/>
    </location>
</feature>
<feature type="region of interest" description="Disordered" evidence="1">
    <location>
        <begin position="486"/>
        <end position="517"/>
    </location>
</feature>
<protein>
    <submittedName>
        <fullName evidence="2">Uncharacterized protein</fullName>
    </submittedName>
</protein>
<proteinExistence type="predicted"/>
<evidence type="ECO:0000313" key="2">
    <source>
        <dbReference type="EMBL" id="GKT32269.1"/>
    </source>
</evidence>
<comment type="caution">
    <text evidence="2">The sequence shown here is derived from an EMBL/GenBank/DDBJ whole genome shotgun (WGS) entry which is preliminary data.</text>
</comment>
<feature type="region of interest" description="Disordered" evidence="1">
    <location>
        <begin position="686"/>
        <end position="711"/>
    </location>
</feature>
<feature type="region of interest" description="Disordered" evidence="1">
    <location>
        <begin position="433"/>
        <end position="454"/>
    </location>
</feature>
<organism evidence="2 3">
    <name type="scientific">Aduncisulcus paluster</name>
    <dbReference type="NCBI Taxonomy" id="2918883"/>
    <lineage>
        <taxon>Eukaryota</taxon>
        <taxon>Metamonada</taxon>
        <taxon>Carpediemonas-like organisms</taxon>
        <taxon>Aduncisulcus</taxon>
    </lineage>
</organism>
<feature type="region of interest" description="Disordered" evidence="1">
    <location>
        <begin position="50"/>
        <end position="69"/>
    </location>
</feature>
<keyword evidence="3" id="KW-1185">Reference proteome</keyword>
<feature type="compositionally biased region" description="Basic residues" evidence="1">
    <location>
        <begin position="856"/>
        <end position="867"/>
    </location>
</feature>
<evidence type="ECO:0000256" key="1">
    <source>
        <dbReference type="SAM" id="MobiDB-lite"/>
    </source>
</evidence>
<feature type="region of interest" description="Disordered" evidence="1">
    <location>
        <begin position="838"/>
        <end position="879"/>
    </location>
</feature>